<proteinExistence type="predicted"/>
<dbReference type="Proteomes" id="UP001284033">
    <property type="component" value="Unassembled WGS sequence"/>
</dbReference>
<protein>
    <submittedName>
        <fullName evidence="1">Uncharacterized protein</fullName>
    </submittedName>
</protein>
<gene>
    <name evidence="1" type="ORF">PG303_03000</name>
</gene>
<evidence type="ECO:0000313" key="2">
    <source>
        <dbReference type="Proteomes" id="UP001284033"/>
    </source>
</evidence>
<sequence>MKKVIFSTMIFLSVTISAQEKIESIKNNETHLLINDSITIKKGSNIKIYLPAGKDFVFVKQKKNKLSAKLIGNIAGVVGTGASAIGIGTSNVEVLDKAIKVMNTARAVQYGADAIERVKDLPISDNAKKIAGKEMLVFGWTFTDDGWVVNTEYNKKKYEIYLQEALMAGEVRLKN</sequence>
<name>A0AAP6HEX7_RIEAN</name>
<evidence type="ECO:0000313" key="1">
    <source>
        <dbReference type="EMBL" id="MDY3512183.1"/>
    </source>
</evidence>
<organism evidence="1 2">
    <name type="scientific">Riemerella anatipestifer</name>
    <name type="common">Moraxella anatipestifer</name>
    <dbReference type="NCBI Taxonomy" id="34085"/>
    <lineage>
        <taxon>Bacteria</taxon>
        <taxon>Pseudomonadati</taxon>
        <taxon>Bacteroidota</taxon>
        <taxon>Flavobacteriia</taxon>
        <taxon>Flavobacteriales</taxon>
        <taxon>Weeksellaceae</taxon>
        <taxon>Riemerella</taxon>
    </lineage>
</organism>
<dbReference type="EMBL" id="JAQZHK010000002">
    <property type="protein sequence ID" value="MDY3512183.1"/>
    <property type="molecule type" value="Genomic_DNA"/>
</dbReference>
<dbReference type="AlphaFoldDB" id="A0AAP6HEX7"/>
<accession>A0AAP6HEX7</accession>
<reference evidence="1" key="1">
    <citation type="submission" date="2023-01" db="EMBL/GenBank/DDBJ databases">
        <title>Genome-based studies on antimicrobial resistance profiles of Riemerella anatipestifer in China, 1994 to 2021.</title>
        <authorList>
            <person name="Yang Z."/>
            <person name="Zhu D."/>
        </authorList>
    </citation>
    <scope>NUCLEOTIDE SEQUENCE</scope>
    <source>
        <strain evidence="1">RCAD1218</strain>
    </source>
</reference>
<comment type="caution">
    <text evidence="1">The sequence shown here is derived from an EMBL/GenBank/DDBJ whole genome shotgun (WGS) entry which is preliminary data.</text>
</comment>
<dbReference type="RefSeq" id="WP_253037407.1">
    <property type="nucleotide sequence ID" value="NZ_CP168322.1"/>
</dbReference>